<reference evidence="1" key="1">
    <citation type="submission" date="2022-02" db="EMBL/GenBank/DDBJ databases">
        <title>Towards deciphering the DNA virus diversity associated with rodent species in the families Cricetidae and Heteromyidae.</title>
        <authorList>
            <person name="Lund M."/>
            <person name="Larsen B.B."/>
            <person name="Gryseels S."/>
            <person name="Kraberger S."/>
            <person name="Rowsey D.M."/>
            <person name="Steger L."/>
            <person name="Yule K.M."/>
            <person name="Upham N.S."/>
            <person name="Worobey M."/>
            <person name="Van Doorslaer K."/>
            <person name="Varsani A."/>
        </authorList>
    </citation>
    <scope>NUCLEOTIDE SEQUENCE</scope>
    <source>
        <strain evidence="1">NeonRodF8_29</strain>
    </source>
</reference>
<accession>A0A976R895</accession>
<protein>
    <submittedName>
        <fullName evidence="1">Nonstructural protein</fullName>
    </submittedName>
</protein>
<organism evidence="1">
    <name type="scientific">Peromfec virus RodF8_29</name>
    <dbReference type="NCBI Taxonomy" id="2929367"/>
    <lineage>
        <taxon>Viruses</taxon>
        <taxon>Monodnaviria</taxon>
        <taxon>Sangervirae</taxon>
        <taxon>Phixviricota</taxon>
        <taxon>Malgrandaviricetes</taxon>
        <taxon>Petitvirales</taxon>
        <taxon>Microviridae</taxon>
    </lineage>
</organism>
<dbReference type="InterPro" id="IPR046781">
    <property type="entry name" value="Phage_ORF5"/>
</dbReference>
<dbReference type="Pfam" id="PF20577">
    <property type="entry name" value="Phage_ORF5"/>
    <property type="match status" value="1"/>
</dbReference>
<name>A0A976R895_9VIRU</name>
<dbReference type="EMBL" id="OM869644">
    <property type="protein sequence ID" value="UPW41655.1"/>
    <property type="molecule type" value="Genomic_DNA"/>
</dbReference>
<sequence>MDYGVYAMRDARIGFLSPTIEINDDVAIRNFYHAVTHSDGVLDSFANDFSLYRIGSYESDHAQLIPMSPIQHLAEASAALRSMVKSSGGDV</sequence>
<proteinExistence type="predicted"/>
<evidence type="ECO:0000313" key="1">
    <source>
        <dbReference type="EMBL" id="UPW41655.1"/>
    </source>
</evidence>